<protein>
    <submittedName>
        <fullName evidence="3">MucR family transcriptional regulator</fullName>
    </submittedName>
</protein>
<keyword evidence="4" id="KW-1185">Reference proteome</keyword>
<organism evidence="3 4">
    <name type="scientific">Chelatococcus asaccharovorans</name>
    <dbReference type="NCBI Taxonomy" id="28210"/>
    <lineage>
        <taxon>Bacteria</taxon>
        <taxon>Pseudomonadati</taxon>
        <taxon>Pseudomonadota</taxon>
        <taxon>Alphaproteobacteria</taxon>
        <taxon>Hyphomicrobiales</taxon>
        <taxon>Chelatococcaceae</taxon>
        <taxon>Chelatococcus</taxon>
    </lineage>
</organism>
<dbReference type="OrthoDB" id="9809693at2"/>
<gene>
    <name evidence="3" type="ORF">C7450_114129</name>
</gene>
<dbReference type="Pfam" id="PF05443">
    <property type="entry name" value="ROS_MUCR"/>
    <property type="match status" value="1"/>
</dbReference>
<comment type="similarity">
    <text evidence="1">Belongs to the ros/MucR family.</text>
</comment>
<dbReference type="InterPro" id="IPR008807">
    <property type="entry name" value="ROS_MUCR"/>
</dbReference>
<evidence type="ECO:0000256" key="2">
    <source>
        <dbReference type="SAM" id="MobiDB-lite"/>
    </source>
</evidence>
<dbReference type="RefSeq" id="WP_110377775.1">
    <property type="nucleotide sequence ID" value="NZ_CAKNFM010000006.1"/>
</dbReference>
<reference evidence="3 4" key="1">
    <citation type="submission" date="2018-05" db="EMBL/GenBank/DDBJ databases">
        <title>Genomic Encyclopedia of Type Strains, Phase IV (KMG-IV): sequencing the most valuable type-strain genomes for metagenomic binning, comparative biology and taxonomic classification.</title>
        <authorList>
            <person name="Goeker M."/>
        </authorList>
    </citation>
    <scope>NUCLEOTIDE SEQUENCE [LARGE SCALE GENOMIC DNA]</scope>
    <source>
        <strain evidence="3 4">DSM 6462</strain>
    </source>
</reference>
<evidence type="ECO:0000313" key="4">
    <source>
        <dbReference type="Proteomes" id="UP000248021"/>
    </source>
</evidence>
<proteinExistence type="inferred from homology"/>
<dbReference type="InterPro" id="IPR041920">
    <property type="entry name" value="ROS/MUCR_sf"/>
</dbReference>
<feature type="region of interest" description="Disordered" evidence="2">
    <location>
        <begin position="131"/>
        <end position="183"/>
    </location>
</feature>
<dbReference type="Gene3D" id="1.10.10.1550">
    <property type="entry name" value="ROS/MUCR transcriptional regulator protein"/>
    <property type="match status" value="1"/>
</dbReference>
<sequence length="183" mass="19539">MTTSSETTDRVASVELAAEIVAAYVANNSVAVGELPGLIANIHTALQRLGAPAEEPASKPQPAVPIKKSVTADFIVCLEDGKKFKSLKRHLRTRYDMTPEDYRQKWGLPADYPMVAPNYAAARSELAKTMGLGQQRRKTPEPAPVAKSSGRKAKAAAEPVVEVKAPAPAKRKAAPRKKAAAKA</sequence>
<dbReference type="Proteomes" id="UP000248021">
    <property type="component" value="Unassembled WGS sequence"/>
</dbReference>
<evidence type="ECO:0000313" key="3">
    <source>
        <dbReference type="EMBL" id="PXW53252.1"/>
    </source>
</evidence>
<comment type="caution">
    <text evidence="3">The sequence shown here is derived from an EMBL/GenBank/DDBJ whole genome shotgun (WGS) entry which is preliminary data.</text>
</comment>
<dbReference type="GO" id="GO:0003677">
    <property type="term" value="F:DNA binding"/>
    <property type="evidence" value="ECO:0007669"/>
    <property type="project" value="InterPro"/>
</dbReference>
<dbReference type="GO" id="GO:0008270">
    <property type="term" value="F:zinc ion binding"/>
    <property type="evidence" value="ECO:0007669"/>
    <property type="project" value="InterPro"/>
</dbReference>
<name>A0A2V3TV11_9HYPH</name>
<accession>A0A2V3TV11</accession>
<feature type="compositionally biased region" description="Low complexity" evidence="2">
    <location>
        <begin position="156"/>
        <end position="168"/>
    </location>
</feature>
<feature type="compositionally biased region" description="Basic residues" evidence="2">
    <location>
        <begin position="169"/>
        <end position="183"/>
    </location>
</feature>
<dbReference type="AlphaFoldDB" id="A0A2V3TV11"/>
<dbReference type="EMBL" id="QJJK01000014">
    <property type="protein sequence ID" value="PXW53252.1"/>
    <property type="molecule type" value="Genomic_DNA"/>
</dbReference>
<dbReference type="GO" id="GO:0006355">
    <property type="term" value="P:regulation of DNA-templated transcription"/>
    <property type="evidence" value="ECO:0007669"/>
    <property type="project" value="InterPro"/>
</dbReference>
<evidence type="ECO:0000256" key="1">
    <source>
        <dbReference type="ARBA" id="ARBA00007031"/>
    </source>
</evidence>